<comment type="similarity">
    <text evidence="2 6">Belongs to the ATG5 family.</text>
</comment>
<evidence type="ECO:0000256" key="2">
    <source>
        <dbReference type="ARBA" id="ARBA00006910"/>
    </source>
</evidence>
<accession>A0A061B8X1</accession>
<dbReference type="InterPro" id="IPR048939">
    <property type="entry name" value="ATG5_UblA"/>
</dbReference>
<evidence type="ECO:0000259" key="9">
    <source>
        <dbReference type="Pfam" id="PF20638"/>
    </source>
</evidence>
<reference evidence="10" key="1">
    <citation type="journal article" date="2014" name="Genome Announc.">
        <title>Genome sequence of the yeast Cyberlindnera fabianii (Hansenula fabianii).</title>
        <authorList>
            <person name="Freel K.C."/>
            <person name="Sarilar V."/>
            <person name="Neuveglise C."/>
            <person name="Devillers H."/>
            <person name="Friedrich A."/>
            <person name="Schacherer J."/>
        </authorList>
    </citation>
    <scope>NUCLEOTIDE SEQUENCE</scope>
    <source>
        <strain evidence="10">YJS4271</strain>
    </source>
</reference>
<feature type="domain" description="Autophagy protein ATG5 UblB" evidence="7">
    <location>
        <begin position="191"/>
        <end position="276"/>
    </location>
</feature>
<organism evidence="10">
    <name type="scientific">Cyberlindnera fabianii</name>
    <name type="common">Yeast</name>
    <name type="synonym">Hansenula fabianii</name>
    <dbReference type="NCBI Taxonomy" id="36022"/>
    <lineage>
        <taxon>Eukaryota</taxon>
        <taxon>Fungi</taxon>
        <taxon>Dikarya</taxon>
        <taxon>Ascomycota</taxon>
        <taxon>Saccharomycotina</taxon>
        <taxon>Saccharomycetes</taxon>
        <taxon>Phaffomycetales</taxon>
        <taxon>Phaffomycetaceae</taxon>
        <taxon>Cyberlindnera</taxon>
    </lineage>
</organism>
<dbReference type="AlphaFoldDB" id="A0A061B8X1"/>
<dbReference type="GO" id="GO:0019776">
    <property type="term" value="F:Atg8-family ligase activity"/>
    <property type="evidence" value="ECO:0007669"/>
    <property type="project" value="TreeGrafter"/>
</dbReference>
<dbReference type="EMBL" id="LK052899">
    <property type="protein sequence ID" value="CDR44338.1"/>
    <property type="molecule type" value="Genomic_DNA"/>
</dbReference>
<name>A0A061B8X1_CYBFA</name>
<feature type="domain" description="Autophagy protein ATG5 alpha-helical bundle region" evidence="8">
    <location>
        <begin position="127"/>
        <end position="183"/>
    </location>
</feature>
<evidence type="ECO:0000259" key="8">
    <source>
        <dbReference type="Pfam" id="PF20637"/>
    </source>
</evidence>
<gene>
    <name evidence="10" type="ORF">CYFA0S_14e01970g</name>
</gene>
<dbReference type="InterPro" id="IPR042526">
    <property type="entry name" value="Atg5_HR"/>
</dbReference>
<evidence type="ECO:0000256" key="5">
    <source>
        <dbReference type="ARBA" id="ARBA00023006"/>
    </source>
</evidence>
<dbReference type="Pfam" id="PF20638">
    <property type="entry name" value="ATG5_UblA"/>
    <property type="match status" value="1"/>
</dbReference>
<dbReference type="PANTHER" id="PTHR13040:SF2">
    <property type="entry name" value="AUTOPHAGY PROTEIN 5"/>
    <property type="match status" value="1"/>
</dbReference>
<comment type="function">
    <text evidence="6">Involved in cytoplasm to vacuole transport (Cvt) and autophagic vesicle formation.</text>
</comment>
<dbReference type="GO" id="GO:0044233">
    <property type="term" value="C:mitochondria-associated endoplasmic reticulum membrane contact site"/>
    <property type="evidence" value="ECO:0007669"/>
    <property type="project" value="TreeGrafter"/>
</dbReference>
<dbReference type="Gene3D" id="1.10.246.190">
    <property type="entry name" value="Autophagy protein Apg5, helix rich domain"/>
    <property type="match status" value="1"/>
</dbReference>
<keyword evidence="6" id="KW-0472">Membrane</keyword>
<dbReference type="PhylomeDB" id="A0A061B8X1"/>
<dbReference type="InterPro" id="IPR048940">
    <property type="entry name" value="ATG5_HBR"/>
</dbReference>
<dbReference type="Gene3D" id="3.10.20.620">
    <property type="match status" value="1"/>
</dbReference>
<dbReference type="Pfam" id="PF20637">
    <property type="entry name" value="ATG5_HBR"/>
    <property type="match status" value="1"/>
</dbReference>
<dbReference type="Gene3D" id="3.10.20.90">
    <property type="entry name" value="Phosphatidylinositol 3-kinase Catalytic Subunit, Chain A, domain 1"/>
    <property type="match status" value="1"/>
</dbReference>
<dbReference type="InterPro" id="IPR048318">
    <property type="entry name" value="ATG5_UblB"/>
</dbReference>
<evidence type="ECO:0000256" key="6">
    <source>
        <dbReference type="RuleBase" id="RU361202"/>
    </source>
</evidence>
<keyword evidence="3 6" id="KW-1017">Isopeptide bond</keyword>
<comment type="subcellular location">
    <subcellularLocation>
        <location evidence="1 6">Preautophagosomal structure membrane</location>
        <topology evidence="1 6">Peripheral membrane protein</topology>
    </subcellularLocation>
</comment>
<dbReference type="GO" id="GO:0000422">
    <property type="term" value="P:autophagy of mitochondrion"/>
    <property type="evidence" value="ECO:0007669"/>
    <property type="project" value="TreeGrafter"/>
</dbReference>
<dbReference type="InterPro" id="IPR007239">
    <property type="entry name" value="Atg5"/>
</dbReference>
<dbReference type="PANTHER" id="PTHR13040">
    <property type="entry name" value="AUTOPHAGY PROTEIN 5"/>
    <property type="match status" value="1"/>
</dbReference>
<keyword evidence="4 6" id="KW-0832">Ubl conjugation</keyword>
<dbReference type="GO" id="GO:0006995">
    <property type="term" value="P:cellular response to nitrogen starvation"/>
    <property type="evidence" value="ECO:0007669"/>
    <property type="project" value="TreeGrafter"/>
</dbReference>
<dbReference type="GO" id="GO:0034727">
    <property type="term" value="P:piecemeal microautophagy of the nucleus"/>
    <property type="evidence" value="ECO:0007669"/>
    <property type="project" value="TreeGrafter"/>
</dbReference>
<dbReference type="GO" id="GO:0034274">
    <property type="term" value="C:Atg12-Atg5-Atg16 complex"/>
    <property type="evidence" value="ECO:0007669"/>
    <property type="project" value="TreeGrafter"/>
</dbReference>
<protein>
    <recommendedName>
        <fullName evidence="6">Autophagy protein 5</fullName>
    </recommendedName>
</protein>
<dbReference type="GO" id="GO:0061908">
    <property type="term" value="C:phagophore"/>
    <property type="evidence" value="ECO:0007669"/>
    <property type="project" value="TreeGrafter"/>
</dbReference>
<sequence>MASEIRELLWNGTIPCTITLYPNDSNQMTNTYEYHVLAPRNSYFPTLYPELLSYFKPYLLVPEWSHRSDWWLEFEGVPLRWNWPVGVLYDTMTGIDPSKGNKRSPWKLILRYRSYPDDYLLALPTLETLKTHWMNQIKESCYVQHGTAKPVMVLSKNDSSDLWSSVETHDFKQFWSIFMKIAPKTVDKLKHVPSRFYITVSDKVIDLPFSPLNPSSEEPQTLGSVLHELLPDLFPSSKNYILAKPVLHGIVIPSNTLVGEIYFDAVYVDGFLHFAIIPVV</sequence>
<keyword evidence="6" id="KW-0813">Transport</keyword>
<dbReference type="InterPro" id="IPR042527">
    <property type="entry name" value="Atg5_UblA_dom_sf"/>
</dbReference>
<dbReference type="Pfam" id="PF04106">
    <property type="entry name" value="ATG5_UblB"/>
    <property type="match status" value="1"/>
</dbReference>
<dbReference type="VEuPathDB" id="FungiDB:BON22_3941"/>
<dbReference type="OrthoDB" id="272162at2759"/>
<dbReference type="GO" id="GO:0005776">
    <property type="term" value="C:autophagosome"/>
    <property type="evidence" value="ECO:0007669"/>
    <property type="project" value="TreeGrafter"/>
</dbReference>
<evidence type="ECO:0000259" key="7">
    <source>
        <dbReference type="Pfam" id="PF04106"/>
    </source>
</evidence>
<feature type="domain" description="Autophagy protein ATG5 UblA" evidence="9">
    <location>
        <begin position="9"/>
        <end position="111"/>
    </location>
</feature>
<keyword evidence="5 6" id="KW-0072">Autophagy</keyword>
<evidence type="ECO:0000313" key="10">
    <source>
        <dbReference type="EMBL" id="CDR44338.1"/>
    </source>
</evidence>
<comment type="subunit">
    <text evidence="6">Conjugated with ATG12.</text>
</comment>
<evidence type="ECO:0000256" key="3">
    <source>
        <dbReference type="ARBA" id="ARBA00022499"/>
    </source>
</evidence>
<dbReference type="GO" id="GO:0034045">
    <property type="term" value="C:phagophore assembly site membrane"/>
    <property type="evidence" value="ECO:0007669"/>
    <property type="project" value="UniProtKB-SubCell"/>
</dbReference>
<proteinExistence type="inferred from homology"/>
<evidence type="ECO:0000256" key="1">
    <source>
        <dbReference type="ARBA" id="ARBA00004623"/>
    </source>
</evidence>
<evidence type="ECO:0000256" key="4">
    <source>
        <dbReference type="ARBA" id="ARBA00022843"/>
    </source>
</evidence>